<sequence length="241" mass="28419">MGKRTLLLNFIIDRLSNYKEPTRKGVPKGDPIGMSYSKYLICLVMLYNFPLKDIIKQAKDITRLADISYGLLRKWRTEPNFKEMYEKNCHDFTEYFITHFKEWHRSNKRELEVHFKDSLIADLSCNPLPHVDLRDFDDIPNYNQDILKTITSQLLDLINTDDLTMKMEVYLIFELMSKNKAARKASKRTLEALEKAEERIICKLKKSIIKSAIEIIQKPKLSEKDKKEITAVLYKLKTSYD</sequence>
<name>A0A0M2UUU0_9BACT</name>
<keyword evidence="2" id="KW-1185">Reference proteome</keyword>
<proteinExistence type="predicted"/>
<evidence type="ECO:0000313" key="2">
    <source>
        <dbReference type="Proteomes" id="UP000034954"/>
    </source>
</evidence>
<dbReference type="EMBL" id="LAQJ01000151">
    <property type="protein sequence ID" value="KKO19808.1"/>
    <property type="molecule type" value="Genomic_DNA"/>
</dbReference>
<accession>A0A0M2UUU0</accession>
<organism evidence="1 2">
    <name type="scientific">Candidatus Brocadia fulgida</name>
    <dbReference type="NCBI Taxonomy" id="380242"/>
    <lineage>
        <taxon>Bacteria</taxon>
        <taxon>Pseudomonadati</taxon>
        <taxon>Planctomycetota</taxon>
        <taxon>Candidatus Brocadiia</taxon>
        <taxon>Candidatus Brocadiales</taxon>
        <taxon>Candidatus Brocadiaceae</taxon>
        <taxon>Candidatus Brocadia</taxon>
    </lineage>
</organism>
<evidence type="ECO:0000313" key="1">
    <source>
        <dbReference type="EMBL" id="KKO19808.1"/>
    </source>
</evidence>
<dbReference type="Proteomes" id="UP000034954">
    <property type="component" value="Unassembled WGS sequence"/>
</dbReference>
<reference evidence="1 2" key="1">
    <citation type="journal article" date="2013" name="BMC Microbiol.">
        <title>Identification of the type II cytochrome c maturation pathway in anammox bacteria by comparative genomics.</title>
        <authorList>
            <person name="Ferousi C."/>
            <person name="Speth D.R."/>
            <person name="Reimann J."/>
            <person name="Op den Camp H.J."/>
            <person name="Allen J.W."/>
            <person name="Keltjens J.T."/>
            <person name="Jetten M.S."/>
        </authorList>
    </citation>
    <scope>NUCLEOTIDE SEQUENCE [LARGE SCALE GENOMIC DNA]</scope>
    <source>
        <strain evidence="1">RU1</strain>
    </source>
</reference>
<protein>
    <submittedName>
        <fullName evidence="1">Uncharacterized protein</fullName>
    </submittedName>
</protein>
<comment type="caution">
    <text evidence="1">The sequence shown here is derived from an EMBL/GenBank/DDBJ whole genome shotgun (WGS) entry which is preliminary data.</text>
</comment>
<dbReference type="AlphaFoldDB" id="A0A0M2UUU0"/>
<gene>
    <name evidence="1" type="ORF">BROFUL_01476</name>
</gene>